<dbReference type="GO" id="GO:0008235">
    <property type="term" value="F:metalloexopeptidase activity"/>
    <property type="evidence" value="ECO:0007669"/>
    <property type="project" value="InterPro"/>
</dbReference>
<dbReference type="EMBL" id="CP046045">
    <property type="protein sequence ID" value="QGM28818.1"/>
    <property type="molecule type" value="Genomic_DNA"/>
</dbReference>
<sequence>MQQVIGQQGLGNSEQYRHYKNVIELNRVSAWIREQMRVFGIPCQFQNYVVNQQSYRNVVCKLNIGAAQKTIFGAHYDVYGQQQGANDNASGVAGVIETARILAQEKNKLSQNVEFVFYTLAEPPFFKTESMGSFIHAKSVQAEKEKIRAVYVLDMIGYYDKNLVQNYPIGLKWIYPSHGNFIAALSNMQSREMSATYCNAMQRLNQLQCERVVAPTFVKGMDFSDHLNYWKYDIPAILITDTGSYRSSLRHTTGDTLKTVNFEKMAHVVNGLVAQILSP</sequence>
<evidence type="ECO:0000313" key="2">
    <source>
        <dbReference type="EMBL" id="QGM28818.1"/>
    </source>
</evidence>
<dbReference type="AlphaFoldDB" id="A0AAP9GWA2"/>
<dbReference type="Pfam" id="PF04389">
    <property type="entry name" value="Peptidase_M28"/>
    <property type="match status" value="1"/>
</dbReference>
<dbReference type="Gene3D" id="3.40.630.10">
    <property type="entry name" value="Zn peptidases"/>
    <property type="match status" value="1"/>
</dbReference>
<dbReference type="InterPro" id="IPR007484">
    <property type="entry name" value="Peptidase_M28"/>
</dbReference>
<gene>
    <name evidence="2" type="ORF">GJD93_05340</name>
</gene>
<dbReference type="SUPFAM" id="SSF53187">
    <property type="entry name" value="Zn-dependent exopeptidases"/>
    <property type="match status" value="1"/>
</dbReference>
<dbReference type="PANTHER" id="PTHR12147">
    <property type="entry name" value="METALLOPEPTIDASE M28 FAMILY MEMBER"/>
    <property type="match status" value="1"/>
</dbReference>
<name>A0AAP9GWA2_9GAMM</name>
<feature type="domain" description="Peptidase M28" evidence="1">
    <location>
        <begin position="57"/>
        <end position="270"/>
    </location>
</feature>
<dbReference type="Proteomes" id="UP000405075">
    <property type="component" value="Chromosome"/>
</dbReference>
<reference evidence="3" key="1">
    <citation type="submission" date="2019-11" db="EMBL/GenBank/DDBJ databases">
        <title>Escherichia coli 1916D6.</title>
        <authorList>
            <person name="Yao H."/>
            <person name="Du X."/>
            <person name="Yu R."/>
            <person name="Li A."/>
        </authorList>
    </citation>
    <scope>NUCLEOTIDE SEQUENCE [LARGE SCALE GENOMIC DNA]</scope>
    <source>
        <strain evidence="3">19110F47</strain>
    </source>
</reference>
<dbReference type="InterPro" id="IPR045175">
    <property type="entry name" value="M28_fam"/>
</dbReference>
<protein>
    <submittedName>
        <fullName evidence="2">M28 family peptidase</fullName>
    </submittedName>
</protein>
<dbReference type="PANTHER" id="PTHR12147:SF26">
    <property type="entry name" value="PEPTIDASE M28 DOMAIN-CONTAINING PROTEIN"/>
    <property type="match status" value="1"/>
</dbReference>
<proteinExistence type="predicted"/>
<organism evidence="2 3">
    <name type="scientific">Acinetobacter towneri</name>
    <dbReference type="NCBI Taxonomy" id="202956"/>
    <lineage>
        <taxon>Bacteria</taxon>
        <taxon>Pseudomonadati</taxon>
        <taxon>Pseudomonadota</taxon>
        <taxon>Gammaproteobacteria</taxon>
        <taxon>Moraxellales</taxon>
        <taxon>Moraxellaceae</taxon>
        <taxon>Acinetobacter</taxon>
    </lineage>
</organism>
<accession>A0AAP9GWA2</accession>
<evidence type="ECO:0000313" key="3">
    <source>
        <dbReference type="Proteomes" id="UP000405075"/>
    </source>
</evidence>
<dbReference type="GO" id="GO:0006508">
    <property type="term" value="P:proteolysis"/>
    <property type="evidence" value="ECO:0007669"/>
    <property type="project" value="InterPro"/>
</dbReference>
<evidence type="ECO:0000259" key="1">
    <source>
        <dbReference type="Pfam" id="PF04389"/>
    </source>
</evidence>